<dbReference type="AlphaFoldDB" id="G0UF64"/>
<reference evidence="1" key="1">
    <citation type="journal article" date="2011" name="J. Bacteriol.">
        <title>Genome Sequence of Weissella thailandensis fsh4-2.</title>
        <authorList>
            <person name="Benomar N."/>
            <person name="Abriouel H."/>
            <person name="Lee H."/>
            <person name="Cho G.S."/>
            <person name="Huch M."/>
            <person name="Pulido R.P."/>
            <person name="Holzapfel W.H."/>
            <person name="Galvez A."/>
            <person name="Franz C.M."/>
        </authorList>
    </citation>
    <scope>NUCLEOTIDE SEQUENCE</scope>
    <source>
        <strain evidence="1">Fsh4-2</strain>
    </source>
</reference>
<dbReference type="Gene3D" id="3.40.50.1000">
    <property type="entry name" value="HAD superfamily/HAD-like"/>
    <property type="match status" value="1"/>
</dbReference>
<reference evidence="1" key="2">
    <citation type="submission" date="2011-07" db="EMBL/GenBank/DDBJ databases">
        <authorList>
            <person name="Franz C."/>
        </authorList>
    </citation>
    <scope>NUCLEOTIDE SEQUENCE</scope>
    <source>
        <strain evidence="1">Fsh4-2</strain>
    </source>
</reference>
<dbReference type="EMBL" id="HE575149">
    <property type="protein sequence ID" value="CCC56373.1"/>
    <property type="molecule type" value="Genomic_DNA"/>
</dbReference>
<dbReference type="SFLD" id="SFLDG01144">
    <property type="entry name" value="C2.B.4:_PGP_Like"/>
    <property type="match status" value="1"/>
</dbReference>
<keyword evidence="1" id="KW-0378">Hydrolase</keyword>
<dbReference type="GO" id="GO:0016791">
    <property type="term" value="F:phosphatase activity"/>
    <property type="evidence" value="ECO:0007669"/>
    <property type="project" value="TreeGrafter"/>
</dbReference>
<dbReference type="InterPro" id="IPR036412">
    <property type="entry name" value="HAD-like_sf"/>
</dbReference>
<protein>
    <submittedName>
        <fullName evidence="1">Haloacid dehalogenase (HAD) superfamily hydrolase</fullName>
    </submittedName>
</protein>
<organism evidence="1">
    <name type="scientific">Weissella thailandensis fsh4-2</name>
    <dbReference type="NCBI Taxonomy" id="1056112"/>
    <lineage>
        <taxon>Bacteria</taxon>
        <taxon>Bacillati</taxon>
        <taxon>Bacillota</taxon>
        <taxon>Bacilli</taxon>
        <taxon>Lactobacillales</taxon>
        <taxon>Lactobacillaceae</taxon>
        <taxon>Weissella</taxon>
    </lineage>
</organism>
<accession>G0UF64</accession>
<dbReference type="Pfam" id="PF08282">
    <property type="entry name" value="Hydrolase_3"/>
    <property type="match status" value="1"/>
</dbReference>
<dbReference type="SUPFAM" id="SSF56784">
    <property type="entry name" value="HAD-like"/>
    <property type="match status" value="1"/>
</dbReference>
<dbReference type="PANTHER" id="PTHR10000">
    <property type="entry name" value="PHOSPHOSERINE PHOSPHATASE"/>
    <property type="match status" value="1"/>
</dbReference>
<dbReference type="NCBIfam" id="TIGR01484">
    <property type="entry name" value="HAD-SF-IIB"/>
    <property type="match status" value="1"/>
</dbReference>
<dbReference type="SFLD" id="SFLDG01140">
    <property type="entry name" value="C2.B:_Phosphomannomutase_and_P"/>
    <property type="match status" value="1"/>
</dbReference>
<name>G0UF64_9LACO</name>
<proteinExistence type="predicted"/>
<evidence type="ECO:0000313" key="1">
    <source>
        <dbReference type="EMBL" id="CCC56373.1"/>
    </source>
</evidence>
<dbReference type="PANTHER" id="PTHR10000:SF8">
    <property type="entry name" value="HAD SUPERFAMILY HYDROLASE-LIKE, TYPE 3"/>
    <property type="match status" value="1"/>
</dbReference>
<dbReference type="SFLD" id="SFLDS00003">
    <property type="entry name" value="Haloacid_Dehalogenase"/>
    <property type="match status" value="1"/>
</dbReference>
<dbReference type="CDD" id="cd07516">
    <property type="entry name" value="HAD_Pase"/>
    <property type="match status" value="1"/>
</dbReference>
<dbReference type="GO" id="GO:0005829">
    <property type="term" value="C:cytosol"/>
    <property type="evidence" value="ECO:0007669"/>
    <property type="project" value="TreeGrafter"/>
</dbReference>
<gene>
    <name evidence="1" type="ORF">WT2_00368</name>
</gene>
<dbReference type="InterPro" id="IPR006379">
    <property type="entry name" value="HAD-SF_hydro_IIB"/>
</dbReference>
<dbReference type="InterPro" id="IPR000150">
    <property type="entry name" value="Cof"/>
</dbReference>
<dbReference type="Gene3D" id="3.30.1240.10">
    <property type="match status" value="1"/>
</dbReference>
<sequence length="288" mass="32025">MVFFVAIIEVSITKKRWLMMITTIALDLDNTLLNSAKEISAENERVLKQLHKMGKRIVLCTGRPIQGIQRLLTQLELFEPTDYAITFNGGLIRHNQTQRILAQTTIGKQEVAALYQDAEQRHYPIDVIGADKVYSIVTLGKSDYESSMGAVLPFADISFDELPADRAFGKAVCAAPAEVVQRVRKEMPTELTDLLHIVPSRAELLEFLPNNVNKAHGLSQLMAHFGETLDNVMTFGDEENDFEMIAQAGVGVAMGNAIPQIKQVANAETLTNNEDGVAAYLKQYFDLR</sequence>
<dbReference type="GO" id="GO:0000287">
    <property type="term" value="F:magnesium ion binding"/>
    <property type="evidence" value="ECO:0007669"/>
    <property type="project" value="TreeGrafter"/>
</dbReference>
<dbReference type="InterPro" id="IPR023214">
    <property type="entry name" value="HAD_sf"/>
</dbReference>
<dbReference type="NCBIfam" id="TIGR00099">
    <property type="entry name" value="Cof-subfamily"/>
    <property type="match status" value="1"/>
</dbReference>